<accession>A0A0F3IN46</accession>
<proteinExistence type="predicted"/>
<comment type="caution">
    <text evidence="1">The sequence shown here is derived from an EMBL/GenBank/DDBJ whole genome shotgun (WGS) entry which is preliminary data.</text>
</comment>
<dbReference type="Proteomes" id="UP000033684">
    <property type="component" value="Unassembled WGS sequence"/>
</dbReference>
<dbReference type="EMBL" id="LAJX01000004">
    <property type="protein sequence ID" value="KJV08067.1"/>
    <property type="molecule type" value="Genomic_DNA"/>
</dbReference>
<name>A0A0F3IN46_9GAMM</name>
<dbReference type="AlphaFoldDB" id="A0A0F3IN46"/>
<organism evidence="1 2">
    <name type="scientific">Methylocucumis oryzae</name>
    <dbReference type="NCBI Taxonomy" id="1632867"/>
    <lineage>
        <taxon>Bacteria</taxon>
        <taxon>Pseudomonadati</taxon>
        <taxon>Pseudomonadota</taxon>
        <taxon>Gammaproteobacteria</taxon>
        <taxon>Methylococcales</taxon>
        <taxon>Methylococcaceae</taxon>
        <taxon>Methylocucumis</taxon>
    </lineage>
</organism>
<dbReference type="RefSeq" id="WP_045777706.1">
    <property type="nucleotide sequence ID" value="NZ_LAJX01000004.1"/>
</dbReference>
<sequence>MIIATEKGEQIRGDLIISAVIRTGLVPVPVTFEAQIRTDDALAAQLVEGKVLTVSGDTFRIIKINPVENRVSQGDRNFGGVSLIAFLDNCASIAFKRERAIIKTKTSLMAIYKAAGATFKGFDSDITIPAFSCFVGSTPSFEIARVLQEEGGEVRWKNGKMQFFRYADLFRQKAMLKIPNNASDDVKSGFLERHEVPSFYSLDKNGNVVSGNISKARARLFIPNKNAQQLQNMTRCLVHKKKSKVTLNMNIAGGDVIEVDGASPLVVITAAHVVETGDNGMADQYTKLWLGSLENV</sequence>
<dbReference type="OrthoDB" id="5566346at2"/>
<reference evidence="2" key="1">
    <citation type="submission" date="2015-03" db="EMBL/GenBank/DDBJ databases">
        <title>Draft genome sequence of a novel methanotroph (Sn10-6) isolated from flooded ricefield rhizosphere in India.</title>
        <authorList>
            <person name="Pandit P.S."/>
            <person name="Pore S.D."/>
            <person name="Arora P."/>
            <person name="Kapse N.G."/>
            <person name="Dhakephalkar P.K."/>
            <person name="Rahalkar M.C."/>
        </authorList>
    </citation>
    <scope>NUCLEOTIDE SEQUENCE [LARGE SCALE GENOMIC DNA]</scope>
    <source>
        <strain evidence="2">Sn10-6</strain>
    </source>
</reference>
<reference evidence="1 2" key="2">
    <citation type="journal article" date="2016" name="Microb. Ecol.">
        <title>Genome Characteristics of a Novel Type I Methanotroph (Sn10-6) Isolated from a Flooded Indian Rice Field.</title>
        <authorList>
            <person name="Rahalkar M.C."/>
            <person name="Pandit P.S."/>
            <person name="Dhakephalkar P.K."/>
            <person name="Pore S."/>
            <person name="Arora P."/>
            <person name="Kapse N."/>
        </authorList>
    </citation>
    <scope>NUCLEOTIDE SEQUENCE [LARGE SCALE GENOMIC DNA]</scope>
    <source>
        <strain evidence="1 2">Sn10-6</strain>
    </source>
</reference>
<keyword evidence="2" id="KW-1185">Reference proteome</keyword>
<protein>
    <submittedName>
        <fullName evidence="1">Uncharacterized protein</fullName>
    </submittedName>
</protein>
<evidence type="ECO:0000313" key="1">
    <source>
        <dbReference type="EMBL" id="KJV08067.1"/>
    </source>
</evidence>
<evidence type="ECO:0000313" key="2">
    <source>
        <dbReference type="Proteomes" id="UP000033684"/>
    </source>
</evidence>
<gene>
    <name evidence="1" type="ORF">VZ94_00465</name>
</gene>